<evidence type="ECO:0000256" key="2">
    <source>
        <dbReference type="SAM" id="Coils"/>
    </source>
</evidence>
<dbReference type="AlphaFoldDB" id="A0A1I7S0R4"/>
<reference evidence="4" key="1">
    <citation type="submission" date="2016-11" db="UniProtKB">
        <authorList>
            <consortium name="WormBaseParasite"/>
        </authorList>
    </citation>
    <scope>IDENTIFICATION</scope>
</reference>
<evidence type="ECO:0000256" key="1">
    <source>
        <dbReference type="ARBA" id="ARBA00023054"/>
    </source>
</evidence>
<dbReference type="eggNOG" id="ENOG502QSJ6">
    <property type="taxonomic scope" value="Eukaryota"/>
</dbReference>
<evidence type="ECO:0000313" key="4">
    <source>
        <dbReference type="WBParaSite" id="BXY_0658800.1"/>
    </source>
</evidence>
<evidence type="ECO:0000313" key="3">
    <source>
        <dbReference type="Proteomes" id="UP000095284"/>
    </source>
</evidence>
<keyword evidence="1 2" id="KW-0175">Coiled coil</keyword>
<feature type="coiled-coil region" evidence="2">
    <location>
        <begin position="44"/>
        <end position="92"/>
    </location>
</feature>
<protein>
    <submittedName>
        <fullName evidence="4">Tropomyosin</fullName>
    </submittedName>
</protein>
<name>A0A1I7S0R4_BURXY</name>
<dbReference type="PANTHER" id="PTHR46292">
    <property type="entry name" value="COILED-COIL DOMAIN-CONTAINING PROTEIN 102A"/>
    <property type="match status" value="1"/>
</dbReference>
<accession>A0A1I7S0R4</accession>
<dbReference type="WBParaSite" id="BXY_0658800.1">
    <property type="protein sequence ID" value="BXY_0658800.1"/>
    <property type="gene ID" value="BXY_0658800"/>
</dbReference>
<organism evidence="3 4">
    <name type="scientific">Bursaphelenchus xylophilus</name>
    <name type="common">Pinewood nematode worm</name>
    <name type="synonym">Aphelenchoides xylophilus</name>
    <dbReference type="NCBI Taxonomy" id="6326"/>
    <lineage>
        <taxon>Eukaryota</taxon>
        <taxon>Metazoa</taxon>
        <taxon>Ecdysozoa</taxon>
        <taxon>Nematoda</taxon>
        <taxon>Chromadorea</taxon>
        <taxon>Rhabditida</taxon>
        <taxon>Tylenchina</taxon>
        <taxon>Tylenchomorpha</taxon>
        <taxon>Aphelenchoidea</taxon>
        <taxon>Aphelenchoididae</taxon>
        <taxon>Bursaphelenchus</taxon>
    </lineage>
</organism>
<sequence length="96" mass="11757">MIADLSIFVFQAKDRAECMENTMKWWAECTEMWRERWSRVRDERNQARIAIDKLIKTLHEVQEDTLRYFDAKEEADKEIKRLREEVQQLRSELAHN</sequence>
<dbReference type="Proteomes" id="UP000095284">
    <property type="component" value="Unplaced"/>
</dbReference>
<dbReference type="PANTHER" id="PTHR46292:SF1">
    <property type="entry name" value="COILED-COIL DOMAIN-CONTAINING PROTEIN 102A"/>
    <property type="match status" value="1"/>
</dbReference>
<proteinExistence type="predicted"/>